<dbReference type="InterPro" id="IPR011251">
    <property type="entry name" value="Luciferase-like_dom"/>
</dbReference>
<comment type="similarity">
    <text evidence="1">To bacterial alkanal monooxygenase alpha and beta chains.</text>
</comment>
<keyword evidence="3" id="KW-0560">Oxidoreductase</keyword>
<proteinExistence type="predicted"/>
<dbReference type="Pfam" id="PF00296">
    <property type="entry name" value="Bac_luciferase"/>
    <property type="match status" value="1"/>
</dbReference>
<evidence type="ECO:0000256" key="1">
    <source>
        <dbReference type="ARBA" id="ARBA00007789"/>
    </source>
</evidence>
<feature type="domain" description="Luciferase-like" evidence="2">
    <location>
        <begin position="12"/>
        <end position="308"/>
    </location>
</feature>
<dbReference type="InterPro" id="IPR050766">
    <property type="entry name" value="Bact_Lucif_Oxidored"/>
</dbReference>
<dbReference type="EMBL" id="JBHSMT010000012">
    <property type="protein sequence ID" value="MFC5473744.1"/>
    <property type="molecule type" value="Genomic_DNA"/>
</dbReference>
<reference evidence="4" key="1">
    <citation type="journal article" date="2019" name="Int. J. Syst. Evol. Microbiol.">
        <title>The Global Catalogue of Microorganisms (GCM) 10K type strain sequencing project: providing services to taxonomists for standard genome sequencing and annotation.</title>
        <authorList>
            <consortium name="The Broad Institute Genomics Platform"/>
            <consortium name="The Broad Institute Genome Sequencing Center for Infectious Disease"/>
            <person name="Wu L."/>
            <person name="Ma J."/>
        </authorList>
    </citation>
    <scope>NUCLEOTIDE SEQUENCE [LARGE SCALE GENOMIC DNA]</scope>
    <source>
        <strain evidence="4">JCM 17066</strain>
    </source>
</reference>
<dbReference type="PANTHER" id="PTHR30137">
    <property type="entry name" value="LUCIFERASE-LIKE MONOOXYGENASE"/>
    <property type="match status" value="1"/>
</dbReference>
<evidence type="ECO:0000313" key="4">
    <source>
        <dbReference type="Proteomes" id="UP001596045"/>
    </source>
</evidence>
<comment type="caution">
    <text evidence="3">The sequence shown here is derived from an EMBL/GenBank/DDBJ whole genome shotgun (WGS) entry which is preliminary data.</text>
</comment>
<dbReference type="PANTHER" id="PTHR30137:SF6">
    <property type="entry name" value="LUCIFERASE-LIKE MONOOXYGENASE"/>
    <property type="match status" value="1"/>
</dbReference>
<dbReference type="InterPro" id="IPR019949">
    <property type="entry name" value="CmoO-like"/>
</dbReference>
<evidence type="ECO:0000259" key="2">
    <source>
        <dbReference type="Pfam" id="PF00296"/>
    </source>
</evidence>
<dbReference type="GO" id="GO:0016491">
    <property type="term" value="F:oxidoreductase activity"/>
    <property type="evidence" value="ECO:0007669"/>
    <property type="project" value="UniProtKB-KW"/>
</dbReference>
<dbReference type="InterPro" id="IPR036661">
    <property type="entry name" value="Luciferase-like_sf"/>
</dbReference>
<protein>
    <submittedName>
        <fullName evidence="3">LLM class flavin-dependent oxidoreductase</fullName>
        <ecNumber evidence="3">1.-.-.-</ecNumber>
    </submittedName>
</protein>
<dbReference type="SUPFAM" id="SSF51679">
    <property type="entry name" value="Bacterial luciferase-like"/>
    <property type="match status" value="1"/>
</dbReference>
<name>A0ABW0M6C3_9BURK</name>
<dbReference type="NCBIfam" id="TIGR03558">
    <property type="entry name" value="oxido_grp_1"/>
    <property type="match status" value="1"/>
</dbReference>
<evidence type="ECO:0000313" key="3">
    <source>
        <dbReference type="EMBL" id="MFC5473744.1"/>
    </source>
</evidence>
<dbReference type="Gene3D" id="3.20.20.30">
    <property type="entry name" value="Luciferase-like domain"/>
    <property type="match status" value="1"/>
</dbReference>
<gene>
    <name evidence="3" type="ORF">ACFPM8_07210</name>
</gene>
<accession>A0ABW0M6C3</accession>
<organism evidence="3 4">
    <name type="scientific">Paraherbaspirillum soli</name>
    <dbReference type="NCBI Taxonomy" id="631222"/>
    <lineage>
        <taxon>Bacteria</taxon>
        <taxon>Pseudomonadati</taxon>
        <taxon>Pseudomonadota</taxon>
        <taxon>Betaproteobacteria</taxon>
        <taxon>Burkholderiales</taxon>
        <taxon>Oxalobacteraceae</taxon>
        <taxon>Paraherbaspirillum</taxon>
    </lineage>
</organism>
<keyword evidence="4" id="KW-1185">Reference proteome</keyword>
<dbReference type="RefSeq" id="WP_378996504.1">
    <property type="nucleotide sequence ID" value="NZ_JBHSMT010000012.1"/>
</dbReference>
<dbReference type="EC" id="1.-.-.-" evidence="3"/>
<sequence length="342" mass="37348">MPNQTNTPKLRLSVLDQAPVSAGSSGSQALRYSLDLAQLADRLGYHRYWVAEHHGAAGLACTSPEVLVGPIATVTSRIRVGSGGVMLPHYSPLKVAEQFSMLSGLYPGRIDLGIGRAAGTDPVTTTALRRDREHRMPDDFTQQLNELLAYLWNQMPADHPFARLTALPGLPEIPVPWMLGSSPQSGIWAAEMGLPYMFADFINPDGADVARRYCQRFVPSDTLATPSVGVAVQVICADTDEAAERISTSYRMRVVQMHTGHRLDAVPSIETALRFFADSGITSDIGHFGRRVIVGSAATVRQQIETVAAEYQADEVMIVSTIFEHGARRRSYELIADAFRLV</sequence>
<dbReference type="Proteomes" id="UP001596045">
    <property type="component" value="Unassembled WGS sequence"/>
</dbReference>